<gene>
    <name evidence="1" type="ORF">BDM02DRAFT_3156677</name>
</gene>
<evidence type="ECO:0000313" key="2">
    <source>
        <dbReference type="Proteomes" id="UP000886501"/>
    </source>
</evidence>
<reference evidence="1" key="2">
    <citation type="journal article" date="2020" name="Nat. Commun.">
        <title>Large-scale genome sequencing of mycorrhizal fungi provides insights into the early evolution of symbiotic traits.</title>
        <authorList>
            <person name="Miyauchi S."/>
            <person name="Kiss E."/>
            <person name="Kuo A."/>
            <person name="Drula E."/>
            <person name="Kohler A."/>
            <person name="Sanchez-Garcia M."/>
            <person name="Morin E."/>
            <person name="Andreopoulos B."/>
            <person name="Barry K.W."/>
            <person name="Bonito G."/>
            <person name="Buee M."/>
            <person name="Carver A."/>
            <person name="Chen C."/>
            <person name="Cichocki N."/>
            <person name="Clum A."/>
            <person name="Culley D."/>
            <person name="Crous P.W."/>
            <person name="Fauchery L."/>
            <person name="Girlanda M."/>
            <person name="Hayes R.D."/>
            <person name="Keri Z."/>
            <person name="LaButti K."/>
            <person name="Lipzen A."/>
            <person name="Lombard V."/>
            <person name="Magnuson J."/>
            <person name="Maillard F."/>
            <person name="Murat C."/>
            <person name="Nolan M."/>
            <person name="Ohm R.A."/>
            <person name="Pangilinan J."/>
            <person name="Pereira M.F."/>
            <person name="Perotto S."/>
            <person name="Peter M."/>
            <person name="Pfister S."/>
            <person name="Riley R."/>
            <person name="Sitrit Y."/>
            <person name="Stielow J.B."/>
            <person name="Szollosi G."/>
            <person name="Zifcakova L."/>
            <person name="Stursova M."/>
            <person name="Spatafora J.W."/>
            <person name="Tedersoo L."/>
            <person name="Vaario L.M."/>
            <person name="Yamada A."/>
            <person name="Yan M."/>
            <person name="Wang P."/>
            <person name="Xu J."/>
            <person name="Bruns T."/>
            <person name="Baldrian P."/>
            <person name="Vilgalys R."/>
            <person name="Dunand C."/>
            <person name="Henrissat B."/>
            <person name="Grigoriev I.V."/>
            <person name="Hibbett D."/>
            <person name="Nagy L.G."/>
            <person name="Martin F.M."/>
        </authorList>
    </citation>
    <scope>NUCLEOTIDE SEQUENCE</scope>
    <source>
        <strain evidence="1">P2</strain>
    </source>
</reference>
<evidence type="ECO:0000313" key="1">
    <source>
        <dbReference type="EMBL" id="KAF9646123.1"/>
    </source>
</evidence>
<sequence length="944" mass="104911">MADVQAVEEALAVFSRTPDKEQLERANRWLQDFQHSSNAWSICNDLLTVPESTPAAKLFAAQTFRTKITYDLNQVAPEHLPALRTTLIGALNLYHAGPRTIIVQLCLALSGLALQLPSWGSCVQDMIETFGRNPASVPALLQFLTVFPEEINGNFRIPITDDEYKARAASILTANSQAVLDVLTMYITAQGVTMVVQAEIFRCLSSWLTAGEIDASSLASTPLLGYAFEALASDDLFDVAVNVICDTIHETQEVDDNQEVIGLIIPQVIALEPLLTTWTEDSDKIRGLARIFAEAGETYRGLILHHTETFFPLVKAIGHCSAHPDLDVVPITFPFWMRLAQSIGKKPSVSPLFHEAYQSLMGIIIRHLHFPTTAVSQTSQEAESFRHFRHVMGDTLKDCCVVLGADTCLMTAYGLVTSALSRDPSTVSWQEVEAPLFSMRSMGAEVDPDDEKVVPKIMELIPNLPTHPRIQYATLLLIARYTEWTNKHPDYLPTQLQYVSSGFDSPEEDVQMAAGQALKYLCQDCKMHLETFLPQLHTFVSSKGLKLAPEERVQVYEAIAHVISAMSMEQAASSLRTFALDILTSIHSASVQPTAVSKEQFKQLCKHELIAFEDSFECLEIMLSVVRTFGDDLPAVCQTTCQEAWSCLDLFISKYGSDYDASDRVTRLIRHGLTFFGSTALPVASAVISRMTSSFETTGNPGYVWIIGKIVSEFGNEEDPNLRAAFKESYDRVSAKVLSSLQEQSPAAIPDVLEDYMHMLIHTLDYAPDVFFDSPESFSIGFKAAMTGLTLIQTDLIFASMDLIRLVLTHDSILPPPADKPVPPKFPIYASRIQQVLEKEGYELIGYLLSGLTGDFPEDSSSNVIMIFRSIAAVWPQQLLSWLPSVLQQLNPTTVTDEAKTKFLSETTSTINGKQWDKVKYAILGLHRQSLKARERRRTALDRQ</sequence>
<accession>A0ACB6Z941</accession>
<organism evidence="1 2">
    <name type="scientific">Thelephora ganbajun</name>
    <name type="common">Ganba fungus</name>
    <dbReference type="NCBI Taxonomy" id="370292"/>
    <lineage>
        <taxon>Eukaryota</taxon>
        <taxon>Fungi</taxon>
        <taxon>Dikarya</taxon>
        <taxon>Basidiomycota</taxon>
        <taxon>Agaricomycotina</taxon>
        <taxon>Agaricomycetes</taxon>
        <taxon>Thelephorales</taxon>
        <taxon>Thelephoraceae</taxon>
        <taxon>Thelephora</taxon>
    </lineage>
</organism>
<keyword evidence="2" id="KW-1185">Reference proteome</keyword>
<protein>
    <submittedName>
        <fullName evidence="1">ARM repeat-containing protein</fullName>
    </submittedName>
</protein>
<comment type="caution">
    <text evidence="1">The sequence shown here is derived from an EMBL/GenBank/DDBJ whole genome shotgun (WGS) entry which is preliminary data.</text>
</comment>
<dbReference type="Proteomes" id="UP000886501">
    <property type="component" value="Unassembled WGS sequence"/>
</dbReference>
<proteinExistence type="predicted"/>
<name>A0ACB6Z941_THEGA</name>
<dbReference type="EMBL" id="MU118067">
    <property type="protein sequence ID" value="KAF9646123.1"/>
    <property type="molecule type" value="Genomic_DNA"/>
</dbReference>
<reference evidence="1" key="1">
    <citation type="submission" date="2019-10" db="EMBL/GenBank/DDBJ databases">
        <authorList>
            <consortium name="DOE Joint Genome Institute"/>
            <person name="Kuo A."/>
            <person name="Miyauchi S."/>
            <person name="Kiss E."/>
            <person name="Drula E."/>
            <person name="Kohler A."/>
            <person name="Sanchez-Garcia M."/>
            <person name="Andreopoulos B."/>
            <person name="Barry K.W."/>
            <person name="Bonito G."/>
            <person name="Buee M."/>
            <person name="Carver A."/>
            <person name="Chen C."/>
            <person name="Cichocki N."/>
            <person name="Clum A."/>
            <person name="Culley D."/>
            <person name="Crous P.W."/>
            <person name="Fauchery L."/>
            <person name="Girlanda M."/>
            <person name="Hayes R."/>
            <person name="Keri Z."/>
            <person name="Labutti K."/>
            <person name="Lipzen A."/>
            <person name="Lombard V."/>
            <person name="Magnuson J."/>
            <person name="Maillard F."/>
            <person name="Morin E."/>
            <person name="Murat C."/>
            <person name="Nolan M."/>
            <person name="Ohm R."/>
            <person name="Pangilinan J."/>
            <person name="Pereira M."/>
            <person name="Perotto S."/>
            <person name="Peter M."/>
            <person name="Riley R."/>
            <person name="Sitrit Y."/>
            <person name="Stielow B."/>
            <person name="Szollosi G."/>
            <person name="Zifcakova L."/>
            <person name="Stursova M."/>
            <person name="Spatafora J.W."/>
            <person name="Tedersoo L."/>
            <person name="Vaario L.-M."/>
            <person name="Yamada A."/>
            <person name="Yan M."/>
            <person name="Wang P."/>
            <person name="Xu J."/>
            <person name="Bruns T."/>
            <person name="Baldrian P."/>
            <person name="Vilgalys R."/>
            <person name="Henrissat B."/>
            <person name="Grigoriev I.V."/>
            <person name="Hibbett D."/>
            <person name="Nagy L.G."/>
            <person name="Martin F.M."/>
        </authorList>
    </citation>
    <scope>NUCLEOTIDE SEQUENCE</scope>
    <source>
        <strain evidence="1">P2</strain>
    </source>
</reference>